<dbReference type="GO" id="GO:0005044">
    <property type="term" value="F:scavenger receptor activity"/>
    <property type="evidence" value="ECO:0007669"/>
    <property type="project" value="TreeGrafter"/>
</dbReference>
<dbReference type="PRINTS" id="PR01609">
    <property type="entry name" value="CD36FAMILY"/>
</dbReference>
<dbReference type="GO" id="GO:0005886">
    <property type="term" value="C:plasma membrane"/>
    <property type="evidence" value="ECO:0007669"/>
    <property type="project" value="UniProtKB-SubCell"/>
</dbReference>
<evidence type="ECO:0000256" key="3">
    <source>
        <dbReference type="ARBA" id="ARBA00022475"/>
    </source>
</evidence>
<evidence type="ECO:0000256" key="7">
    <source>
        <dbReference type="ARBA" id="ARBA00023157"/>
    </source>
</evidence>
<evidence type="ECO:0000256" key="8">
    <source>
        <dbReference type="ARBA" id="ARBA00023170"/>
    </source>
</evidence>
<evidence type="ECO:0000256" key="5">
    <source>
        <dbReference type="ARBA" id="ARBA00022989"/>
    </source>
</evidence>
<organism evidence="11">
    <name type="scientific">Amphioctopus fangsiao</name>
    <name type="common">Ocellated octopus</name>
    <name type="synonym">Octopus ocellatus</name>
    <dbReference type="NCBI Taxonomy" id="515817"/>
    <lineage>
        <taxon>Eukaryota</taxon>
        <taxon>Metazoa</taxon>
        <taxon>Spiralia</taxon>
        <taxon>Lophotrochozoa</taxon>
        <taxon>Mollusca</taxon>
        <taxon>Cephalopoda</taxon>
        <taxon>Coleoidea</taxon>
        <taxon>Octopodiformes</taxon>
        <taxon>Octopoda</taxon>
        <taxon>Incirrata</taxon>
        <taxon>Octopodidae</taxon>
        <taxon>Amphioctopus</taxon>
    </lineage>
</organism>
<keyword evidence="4 10" id="KW-0812">Transmembrane</keyword>
<evidence type="ECO:0000256" key="4">
    <source>
        <dbReference type="ARBA" id="ARBA00022692"/>
    </source>
</evidence>
<proteinExistence type="evidence at transcript level"/>
<keyword evidence="6 10" id="KW-0472">Membrane</keyword>
<evidence type="ECO:0000256" key="6">
    <source>
        <dbReference type="ARBA" id="ARBA00023136"/>
    </source>
</evidence>
<evidence type="ECO:0000256" key="1">
    <source>
        <dbReference type="ARBA" id="ARBA00004651"/>
    </source>
</evidence>
<evidence type="ECO:0000313" key="11">
    <source>
        <dbReference type="EMBL" id="AWV50459.1"/>
    </source>
</evidence>
<reference evidence="11" key="1">
    <citation type="submission" date="2017-07" db="EMBL/GenBank/DDBJ databases">
        <title>Scavenger receptor is essential for TLR-NFkB signaling activation in antibacterial response of mollusk Octopus ocellatus.</title>
        <authorList>
            <person name="Wei X."/>
            <person name="Yang J."/>
        </authorList>
    </citation>
    <scope>NUCLEOTIDE SEQUENCE</scope>
</reference>
<dbReference type="EMBL" id="MF526978">
    <property type="protein sequence ID" value="AWV50459.1"/>
    <property type="molecule type" value="mRNA"/>
</dbReference>
<dbReference type="PRINTS" id="PR01610">
    <property type="entry name" value="CD36ANTIGEN"/>
</dbReference>
<name>A0A2Z4EDS4_AMPFA</name>
<dbReference type="GO" id="GO:0005737">
    <property type="term" value="C:cytoplasm"/>
    <property type="evidence" value="ECO:0007669"/>
    <property type="project" value="TreeGrafter"/>
</dbReference>
<feature type="transmembrane region" description="Helical" evidence="10">
    <location>
        <begin position="62"/>
        <end position="87"/>
    </location>
</feature>
<evidence type="ECO:0000256" key="9">
    <source>
        <dbReference type="ARBA" id="ARBA00023180"/>
    </source>
</evidence>
<evidence type="ECO:0000256" key="10">
    <source>
        <dbReference type="SAM" id="Phobius"/>
    </source>
</evidence>
<accession>A0A2Z4EDS4</accession>
<sequence>MLFINIEPHLYRVVSLVDFKHRTIAIIGYYQVTRLVVNDLNSRLLNPIAPFPSFKMLFTKPIIGLIVSGVVLAAIGGGMFPLFSYILRKKIDDQVPLTNDSESFNDWLKPPIPVYFQVYVFNYTNSDAIQKNGTNPSVTETGPYTYRESIEKVGVVLENGTVSYRENKYYIFDREKSVGPETDDVILPNLPVLTVVNFVRYTNSSIKAYVNMLTFLDKPFKQLTVSDIIWGYKDPLIASLTKYIPKSMNVSLPEKFGIFYGKNGTDDGNYTIYSGTKDVDNLGIIKSWNGVSSLPYWNTPYCNMINGSDGTLFSPFKTKDSNIYIFSTDICRSVHATFDKEMTVHDIPVNRYTPPPDLFATGDVEPANKGFCTPNCLPSGLLNVSKCHQDAPIVLSQPHFYQADPAVIQSVTGIKPDPEKHSTQLDIEPTTGLGLHLAKRLQINLMIEAIPGITISEKIDRKVLPLLWIDENAKVDADTAQKFQNEVGIPMKIMCGVKYGLLGLGGFLIVLALLLLMRNAIINANKRDCYEKI</sequence>
<keyword evidence="9" id="KW-0325">Glycoprotein</keyword>
<dbReference type="Pfam" id="PF01130">
    <property type="entry name" value="CD36"/>
    <property type="match status" value="1"/>
</dbReference>
<dbReference type="InterPro" id="IPR002159">
    <property type="entry name" value="CD36_fam"/>
</dbReference>
<dbReference type="AlphaFoldDB" id="A0A2Z4EDS4"/>
<comment type="similarity">
    <text evidence="2">Belongs to the CD36 family.</text>
</comment>
<dbReference type="InterPro" id="IPR005428">
    <property type="entry name" value="CD36/SCARB1/SNMP1"/>
</dbReference>
<comment type="subcellular location">
    <subcellularLocation>
        <location evidence="1">Cell membrane</location>
        <topology evidence="1">Multi-pass membrane protein</topology>
    </subcellularLocation>
</comment>
<protein>
    <submittedName>
        <fullName evidence="11">Scavenger receptor</fullName>
    </submittedName>
</protein>
<keyword evidence="7" id="KW-1015">Disulfide bond</keyword>
<dbReference type="PANTHER" id="PTHR11923">
    <property type="entry name" value="SCAVENGER RECEPTOR CLASS B TYPE-1 SR-B1"/>
    <property type="match status" value="1"/>
</dbReference>
<feature type="transmembrane region" description="Helical" evidence="10">
    <location>
        <begin position="499"/>
        <end position="517"/>
    </location>
</feature>
<keyword evidence="5 10" id="KW-1133">Transmembrane helix</keyword>
<keyword evidence="8 11" id="KW-0675">Receptor</keyword>
<keyword evidence="3" id="KW-1003">Cell membrane</keyword>
<evidence type="ECO:0000256" key="2">
    <source>
        <dbReference type="ARBA" id="ARBA00010532"/>
    </source>
</evidence>
<dbReference type="PANTHER" id="PTHR11923:SF51">
    <property type="entry name" value="LYSOSOME MEMBRANE PROTEIN 2"/>
    <property type="match status" value="1"/>
</dbReference>